<name>A0A1I4VVX2_9NEIS</name>
<organism evidence="4 5">
    <name type="scientific">Formivibrio citricus</name>
    <dbReference type="NCBI Taxonomy" id="83765"/>
    <lineage>
        <taxon>Bacteria</taxon>
        <taxon>Pseudomonadati</taxon>
        <taxon>Pseudomonadota</taxon>
        <taxon>Betaproteobacteria</taxon>
        <taxon>Neisseriales</taxon>
        <taxon>Chitinibacteraceae</taxon>
        <taxon>Formivibrio</taxon>
    </lineage>
</organism>
<dbReference type="NCBIfam" id="TIGR00254">
    <property type="entry name" value="GGDEF"/>
    <property type="match status" value="1"/>
</dbReference>
<evidence type="ECO:0000256" key="1">
    <source>
        <dbReference type="ARBA" id="ARBA00012528"/>
    </source>
</evidence>
<dbReference type="STRING" id="83765.SAMN05660284_00408"/>
<comment type="catalytic activity">
    <reaction evidence="2">
        <text>2 GTP = 3',3'-c-di-GMP + 2 diphosphate</text>
        <dbReference type="Rhea" id="RHEA:24898"/>
        <dbReference type="ChEBI" id="CHEBI:33019"/>
        <dbReference type="ChEBI" id="CHEBI:37565"/>
        <dbReference type="ChEBI" id="CHEBI:58805"/>
        <dbReference type="EC" id="2.7.7.65"/>
    </reaction>
</comment>
<dbReference type="InterPro" id="IPR043128">
    <property type="entry name" value="Rev_trsase/Diguanyl_cyclase"/>
</dbReference>
<evidence type="ECO:0000256" key="2">
    <source>
        <dbReference type="ARBA" id="ARBA00034247"/>
    </source>
</evidence>
<evidence type="ECO:0000259" key="3">
    <source>
        <dbReference type="PROSITE" id="PS50887"/>
    </source>
</evidence>
<dbReference type="EMBL" id="FOVE01000002">
    <property type="protein sequence ID" value="SFN05310.1"/>
    <property type="molecule type" value="Genomic_DNA"/>
</dbReference>
<dbReference type="FunFam" id="3.30.70.270:FF:000001">
    <property type="entry name" value="Diguanylate cyclase domain protein"/>
    <property type="match status" value="1"/>
</dbReference>
<accession>A0A1I4VVX2</accession>
<proteinExistence type="predicted"/>
<evidence type="ECO:0000313" key="5">
    <source>
        <dbReference type="Proteomes" id="UP000242869"/>
    </source>
</evidence>
<dbReference type="Proteomes" id="UP000242869">
    <property type="component" value="Unassembled WGS sequence"/>
</dbReference>
<dbReference type="RefSeq" id="WP_091190537.1">
    <property type="nucleotide sequence ID" value="NZ_FOVE01000002.1"/>
</dbReference>
<dbReference type="OrthoDB" id="9813903at2"/>
<dbReference type="AlphaFoldDB" id="A0A1I4VVX2"/>
<dbReference type="CDD" id="cd01949">
    <property type="entry name" value="GGDEF"/>
    <property type="match status" value="1"/>
</dbReference>
<sequence length="268" mass="30949">MSDKPSLPQIDAEKELIRHIETLLADPAHEGNPLREPLARLLEQNAGQRQRLERLVRISDGYHLLSRANSETLSQQYDRQLRRVEKLMRISDRYQQSLREISEALREASLHDPLTSLGNRRFLMERLGEETGRAVRNSTPYSLGIIDIDFFKSINDRYGHDAGDKALCEVSCAIRDSLREYDICGRWGGEEFLFILPETPLDLAVQVAERVRLGIENIRHDHIDYRITACIGVTLYRYGEHYSDTIKRADEALRHAKEAGRNRVESRL</sequence>
<dbReference type="PANTHER" id="PTHR45138">
    <property type="entry name" value="REGULATORY COMPONENTS OF SENSORY TRANSDUCTION SYSTEM"/>
    <property type="match status" value="1"/>
</dbReference>
<dbReference type="InterPro" id="IPR000160">
    <property type="entry name" value="GGDEF_dom"/>
</dbReference>
<dbReference type="GO" id="GO:0043709">
    <property type="term" value="P:cell adhesion involved in single-species biofilm formation"/>
    <property type="evidence" value="ECO:0007669"/>
    <property type="project" value="TreeGrafter"/>
</dbReference>
<feature type="domain" description="GGDEF" evidence="3">
    <location>
        <begin position="139"/>
        <end position="268"/>
    </location>
</feature>
<reference evidence="5" key="1">
    <citation type="submission" date="2016-10" db="EMBL/GenBank/DDBJ databases">
        <authorList>
            <person name="Varghese N."/>
            <person name="Submissions S."/>
        </authorList>
    </citation>
    <scope>NUCLEOTIDE SEQUENCE [LARGE SCALE GENOMIC DNA]</scope>
    <source>
        <strain evidence="5">DSM 6150</strain>
    </source>
</reference>
<dbReference type="NCBIfam" id="NF038266">
    <property type="entry name" value="diguan_SiaD"/>
    <property type="match status" value="1"/>
</dbReference>
<dbReference type="GO" id="GO:1902201">
    <property type="term" value="P:negative regulation of bacterial-type flagellum-dependent cell motility"/>
    <property type="evidence" value="ECO:0007669"/>
    <property type="project" value="TreeGrafter"/>
</dbReference>
<dbReference type="Gene3D" id="3.30.70.270">
    <property type="match status" value="1"/>
</dbReference>
<dbReference type="Pfam" id="PF00990">
    <property type="entry name" value="GGDEF"/>
    <property type="match status" value="1"/>
</dbReference>
<dbReference type="GO" id="GO:0005886">
    <property type="term" value="C:plasma membrane"/>
    <property type="evidence" value="ECO:0007669"/>
    <property type="project" value="TreeGrafter"/>
</dbReference>
<dbReference type="InterPro" id="IPR050469">
    <property type="entry name" value="Diguanylate_Cyclase"/>
</dbReference>
<evidence type="ECO:0000313" key="4">
    <source>
        <dbReference type="EMBL" id="SFN05310.1"/>
    </source>
</evidence>
<protein>
    <recommendedName>
        <fullName evidence="1">diguanylate cyclase</fullName>
        <ecNumber evidence="1">2.7.7.65</ecNumber>
    </recommendedName>
</protein>
<dbReference type="EC" id="2.7.7.65" evidence="1"/>
<keyword evidence="5" id="KW-1185">Reference proteome</keyword>
<dbReference type="PROSITE" id="PS50887">
    <property type="entry name" value="GGDEF"/>
    <property type="match status" value="1"/>
</dbReference>
<dbReference type="SMART" id="SM00267">
    <property type="entry name" value="GGDEF"/>
    <property type="match status" value="1"/>
</dbReference>
<dbReference type="PANTHER" id="PTHR45138:SF9">
    <property type="entry name" value="DIGUANYLATE CYCLASE DGCM-RELATED"/>
    <property type="match status" value="1"/>
</dbReference>
<gene>
    <name evidence="4" type="ORF">SAMN05660284_00408</name>
</gene>
<dbReference type="SUPFAM" id="SSF55073">
    <property type="entry name" value="Nucleotide cyclase"/>
    <property type="match status" value="1"/>
</dbReference>
<dbReference type="GO" id="GO:0052621">
    <property type="term" value="F:diguanylate cyclase activity"/>
    <property type="evidence" value="ECO:0007669"/>
    <property type="project" value="UniProtKB-EC"/>
</dbReference>
<dbReference type="InterPro" id="IPR029787">
    <property type="entry name" value="Nucleotide_cyclase"/>
</dbReference>